<dbReference type="Gene3D" id="1.25.40.10">
    <property type="entry name" value="Tetratricopeptide repeat domain"/>
    <property type="match status" value="1"/>
</dbReference>
<evidence type="ECO:0000313" key="2">
    <source>
        <dbReference type="EMBL" id="CAE4630681.1"/>
    </source>
</evidence>
<name>A0A7S4W029_9STRA</name>
<dbReference type="EMBL" id="HBNS01034843">
    <property type="protein sequence ID" value="CAE4630681.1"/>
    <property type="molecule type" value="Transcribed_RNA"/>
</dbReference>
<accession>A0A7S4W029</accession>
<gene>
    <name evidence="2" type="ORF">DBRI00130_LOCUS27221</name>
</gene>
<sequence>MLECEKDCAWRHSSLHTSLHEQPGLDCKKTRQNAWSQKSLHSEKLIPAHLTTEKQRSFFDPSTLTTMNNLADAVREQGRYAEAEDHEQPGFGCTRTRQVRRSRRAFLPMPRGKKVCTRRSSSLHTYHHEQPG</sequence>
<proteinExistence type="predicted"/>
<dbReference type="AlphaFoldDB" id="A0A7S4W029"/>
<reference evidence="2" key="1">
    <citation type="submission" date="2021-01" db="EMBL/GenBank/DDBJ databases">
        <authorList>
            <person name="Corre E."/>
            <person name="Pelletier E."/>
            <person name="Niang G."/>
            <person name="Scheremetjew M."/>
            <person name="Finn R."/>
            <person name="Kale V."/>
            <person name="Holt S."/>
            <person name="Cochrane G."/>
            <person name="Meng A."/>
            <person name="Brown T."/>
            <person name="Cohen L."/>
        </authorList>
    </citation>
    <scope>NUCLEOTIDE SEQUENCE</scope>
    <source>
        <strain evidence="2">GSO104</strain>
    </source>
</reference>
<organism evidence="2">
    <name type="scientific">Ditylum brightwellii</name>
    <dbReference type="NCBI Taxonomy" id="49249"/>
    <lineage>
        <taxon>Eukaryota</taxon>
        <taxon>Sar</taxon>
        <taxon>Stramenopiles</taxon>
        <taxon>Ochrophyta</taxon>
        <taxon>Bacillariophyta</taxon>
        <taxon>Mediophyceae</taxon>
        <taxon>Lithodesmiophycidae</taxon>
        <taxon>Lithodesmiales</taxon>
        <taxon>Lithodesmiaceae</taxon>
        <taxon>Ditylum</taxon>
    </lineage>
</organism>
<protein>
    <submittedName>
        <fullName evidence="2">Uncharacterized protein</fullName>
    </submittedName>
</protein>
<dbReference type="Pfam" id="PF13374">
    <property type="entry name" value="TPR_10"/>
    <property type="match status" value="1"/>
</dbReference>
<evidence type="ECO:0000256" key="1">
    <source>
        <dbReference type="SAM" id="MobiDB-lite"/>
    </source>
</evidence>
<dbReference type="InterPro" id="IPR011990">
    <property type="entry name" value="TPR-like_helical_dom_sf"/>
</dbReference>
<feature type="region of interest" description="Disordered" evidence="1">
    <location>
        <begin position="110"/>
        <end position="132"/>
    </location>
</feature>